<evidence type="ECO:0000256" key="1">
    <source>
        <dbReference type="SAM" id="MobiDB-lite"/>
    </source>
</evidence>
<evidence type="ECO:0000313" key="3">
    <source>
        <dbReference type="Proteomes" id="UP001630127"/>
    </source>
</evidence>
<keyword evidence="3" id="KW-1185">Reference proteome</keyword>
<dbReference type="AlphaFoldDB" id="A0ABD3A4Y2"/>
<name>A0ABD3A4Y2_9GENT</name>
<protein>
    <submittedName>
        <fullName evidence="2">Uncharacterized protein</fullName>
    </submittedName>
</protein>
<accession>A0ABD3A4Y2</accession>
<proteinExistence type="predicted"/>
<reference evidence="2 3" key="1">
    <citation type="submission" date="2024-11" db="EMBL/GenBank/DDBJ databases">
        <title>A near-complete genome assembly of Cinchona calisaya.</title>
        <authorList>
            <person name="Lian D.C."/>
            <person name="Zhao X.W."/>
            <person name="Wei L."/>
        </authorList>
    </citation>
    <scope>NUCLEOTIDE SEQUENCE [LARGE SCALE GENOMIC DNA]</scope>
    <source>
        <tissue evidence="2">Nenye</tissue>
    </source>
</reference>
<feature type="region of interest" description="Disordered" evidence="1">
    <location>
        <begin position="80"/>
        <end position="100"/>
    </location>
</feature>
<evidence type="ECO:0000313" key="2">
    <source>
        <dbReference type="EMBL" id="KAL3526268.1"/>
    </source>
</evidence>
<feature type="region of interest" description="Disordered" evidence="1">
    <location>
        <begin position="34"/>
        <end position="61"/>
    </location>
</feature>
<comment type="caution">
    <text evidence="2">The sequence shown here is derived from an EMBL/GenBank/DDBJ whole genome shotgun (WGS) entry which is preliminary data.</text>
</comment>
<dbReference type="EMBL" id="JBJUIK010000005">
    <property type="protein sequence ID" value="KAL3526268.1"/>
    <property type="molecule type" value="Genomic_DNA"/>
</dbReference>
<organism evidence="2 3">
    <name type="scientific">Cinchona calisaya</name>
    <dbReference type="NCBI Taxonomy" id="153742"/>
    <lineage>
        <taxon>Eukaryota</taxon>
        <taxon>Viridiplantae</taxon>
        <taxon>Streptophyta</taxon>
        <taxon>Embryophyta</taxon>
        <taxon>Tracheophyta</taxon>
        <taxon>Spermatophyta</taxon>
        <taxon>Magnoliopsida</taxon>
        <taxon>eudicotyledons</taxon>
        <taxon>Gunneridae</taxon>
        <taxon>Pentapetalae</taxon>
        <taxon>asterids</taxon>
        <taxon>lamiids</taxon>
        <taxon>Gentianales</taxon>
        <taxon>Rubiaceae</taxon>
        <taxon>Cinchonoideae</taxon>
        <taxon>Cinchoneae</taxon>
        <taxon>Cinchona</taxon>
    </lineage>
</organism>
<sequence>MSGSSIPGKLQAEAPLTLACHDLPGIGYHGKARDNGIGIDSVQPPHPNVPEPKSFGAPNGDRFSCMGSLKTEQVEILGSLKNTSTHDEKDSSDFDDNNNSIKFETDEDDVVKIHESPDRCLWELFANQLEGDFMMACSPPRIMSSPLRPNYKDNQADIIWLGLAGINNEKETTKWKQQLTMALGPDNDLGVGEIGARGRLVDVFIHSWAAVSRSRGRSAPCPQIRVIYSLFILLQFDLAGEQSQFATENKTASERTFVRFFSTKHESLRITVGRWLPKETPIRSAPRPGGIYLIPITRRGSL</sequence>
<dbReference type="Proteomes" id="UP001630127">
    <property type="component" value="Unassembled WGS sequence"/>
</dbReference>
<gene>
    <name evidence="2" type="ORF">ACH5RR_010924</name>
</gene>